<protein>
    <submittedName>
        <fullName evidence="12">Peptidase M16</fullName>
    </submittedName>
</protein>
<keyword evidence="13" id="KW-1185">Reference proteome</keyword>
<dbReference type="GO" id="GO:0004222">
    <property type="term" value="F:metalloendopeptidase activity"/>
    <property type="evidence" value="ECO:0007669"/>
    <property type="project" value="InterPro"/>
</dbReference>
<evidence type="ECO:0000256" key="9">
    <source>
        <dbReference type="SAM" id="SignalP"/>
    </source>
</evidence>
<dbReference type="Proteomes" id="UP000192610">
    <property type="component" value="Unassembled WGS sequence"/>
</dbReference>
<dbReference type="SUPFAM" id="SSF63411">
    <property type="entry name" value="LuxS/MPP-like metallohydrolase"/>
    <property type="match status" value="4"/>
</dbReference>
<dbReference type="AlphaFoldDB" id="A0A1V9EF10"/>
<keyword evidence="9" id="KW-0732">Signal</keyword>
<keyword evidence="4" id="KW-0479">Metal-binding</keyword>
<feature type="chain" id="PRO_5010705916" evidence="9">
    <location>
        <begin position="27"/>
        <end position="933"/>
    </location>
</feature>
<feature type="domain" description="Peptidase M16 C-terminal" evidence="11">
    <location>
        <begin position="683"/>
        <end position="857"/>
    </location>
</feature>
<accession>A0A1V9EF10</accession>
<feature type="domain" description="Peptidase M16 C-terminal" evidence="11">
    <location>
        <begin position="207"/>
        <end position="386"/>
    </location>
</feature>
<dbReference type="STRING" id="354355.SAMN05660816_03734"/>
<dbReference type="InterPro" id="IPR001431">
    <property type="entry name" value="Pept_M16_Zn_BS"/>
</dbReference>
<dbReference type="InterPro" id="IPR011765">
    <property type="entry name" value="Pept_M16_N"/>
</dbReference>
<dbReference type="OrthoDB" id="9811314at2"/>
<keyword evidence="5" id="KW-0378">Hydrolase</keyword>
<gene>
    <name evidence="12" type="ORF">A4H97_09065</name>
</gene>
<feature type="signal peptide" evidence="9">
    <location>
        <begin position="1"/>
        <end position="26"/>
    </location>
</feature>
<evidence type="ECO:0000256" key="8">
    <source>
        <dbReference type="RuleBase" id="RU004447"/>
    </source>
</evidence>
<dbReference type="Pfam" id="PF05193">
    <property type="entry name" value="Peptidase_M16_C"/>
    <property type="match status" value="2"/>
</dbReference>
<dbReference type="PANTHER" id="PTHR43690:SF34">
    <property type="entry name" value="ZINC PROTEASE PQQL-LIKE"/>
    <property type="match status" value="1"/>
</dbReference>
<evidence type="ECO:0000256" key="4">
    <source>
        <dbReference type="ARBA" id="ARBA00022723"/>
    </source>
</evidence>
<comment type="cofactor">
    <cofactor evidence="1">
        <name>Zn(2+)</name>
        <dbReference type="ChEBI" id="CHEBI:29105"/>
    </cofactor>
</comment>
<dbReference type="GO" id="GO:0006508">
    <property type="term" value="P:proteolysis"/>
    <property type="evidence" value="ECO:0007669"/>
    <property type="project" value="UniProtKB-KW"/>
</dbReference>
<dbReference type="RefSeq" id="WP_081202568.1">
    <property type="nucleotide sequence ID" value="NZ_FOCZ01000006.1"/>
</dbReference>
<comment type="similarity">
    <text evidence="2 8">Belongs to the peptidase M16 family.</text>
</comment>
<dbReference type="InterPro" id="IPR011249">
    <property type="entry name" value="Metalloenz_LuxS/M16"/>
</dbReference>
<evidence type="ECO:0000256" key="3">
    <source>
        <dbReference type="ARBA" id="ARBA00022670"/>
    </source>
</evidence>
<dbReference type="InterPro" id="IPR050626">
    <property type="entry name" value="Peptidase_M16"/>
</dbReference>
<name>A0A1V9EF10_9BACT</name>
<evidence type="ECO:0000259" key="11">
    <source>
        <dbReference type="Pfam" id="PF05193"/>
    </source>
</evidence>
<dbReference type="PANTHER" id="PTHR43690">
    <property type="entry name" value="NARDILYSIN"/>
    <property type="match status" value="1"/>
</dbReference>
<evidence type="ECO:0000259" key="10">
    <source>
        <dbReference type="Pfam" id="PF00675"/>
    </source>
</evidence>
<dbReference type="InterPro" id="IPR007863">
    <property type="entry name" value="Peptidase_M16_C"/>
</dbReference>
<keyword evidence="3" id="KW-0645">Protease</keyword>
<dbReference type="Pfam" id="PF00675">
    <property type="entry name" value="Peptidase_M16"/>
    <property type="match status" value="1"/>
</dbReference>
<dbReference type="Gene3D" id="3.30.830.10">
    <property type="entry name" value="Metalloenzyme, LuxS/M16 peptidase-like"/>
    <property type="match status" value="4"/>
</dbReference>
<evidence type="ECO:0000256" key="6">
    <source>
        <dbReference type="ARBA" id="ARBA00022833"/>
    </source>
</evidence>
<evidence type="ECO:0000313" key="12">
    <source>
        <dbReference type="EMBL" id="OQP44515.1"/>
    </source>
</evidence>
<sequence length="933" mass="104447">MLTLHSARRSLPLVVLIAASTWQARAQSLPLDPAVRTGKLPNGFTYFIRHNAEPAKRVVFYLANKVGSMQEEDNQRGLAHFMEHMSFNGTKHYPKNELVNYLQKSGVRFGADLNAYTGFNETVYQLPLPADDTSIVRNGLQIMRDWAGEATLETEEINKERGVVLEEKRLRNGAKQRLQDQTFPVSVNGSRYASRLPIGTEEVLNNFKPDVVKRFYKDWYRPDLQALIVVGDIDVNSMEQQIKMLFGDLKNPAKERSKLTYNIPLTGKNQFRALTDPEQTTTTIEILIKQPESTLKTSTDYRNSIIRTLYNAVLAERFRELLVQPDPPFISAQAGIQGFMGGLDAYSVSISPKPGKMAEAFSIVYTELLRMQKHGITNSELERGKLAYLTGFENAYKESSKTPSRSYVQEYLQYFLNEIAAPGMEVEYKLAKEFVGNITLTEINAFAAKAMQETNRDIIITAPEKDKNSLPAETVVNGWITKVESDKLSPRKETVNPSGLLKTMPLAGKVVKQERADSVGAIKYTLSNGITVWVKPTDFKNDEILFGAFSEGGTSIYSDKDFLNASNATLIAANGVGDFAPVELGKFMTGKAAQVQPWVQERYEGFNGAAVSKDLETALQLLYLYFTAPRKDLLIFKNIISRTKAGMANRLNNPEAVFADSVNLVLGNYHYRRKPIATDQVDSIDPDKIYDIYRELFANAGGFTFVFTGSIDTAAFIPLIEKYLGSLPVTGKTATTKDLGIRIPDGVINKTFYKGKDNKATVRLYYSGVYQFSAVNNIQLSALGTILQYRMIERIRELEGGAYTPQAGVNYGKLPQSRYTFHIQFTCAPGNVEKLVAAANEEIKKIKSSGVSADDITKFAAEQTRGNETQLRSNRFWLSYLIYALQNEEPATGVYRLTELLKQVTTATVQQTAKQYINDKNYIKLVLMPETTN</sequence>
<evidence type="ECO:0000256" key="7">
    <source>
        <dbReference type="ARBA" id="ARBA00023049"/>
    </source>
</evidence>
<dbReference type="GO" id="GO:0046872">
    <property type="term" value="F:metal ion binding"/>
    <property type="evidence" value="ECO:0007669"/>
    <property type="project" value="UniProtKB-KW"/>
</dbReference>
<reference evidence="13" key="1">
    <citation type="submission" date="2016-04" db="EMBL/GenBank/DDBJ databases">
        <authorList>
            <person name="Chen L."/>
            <person name="Zhuang W."/>
            <person name="Wang G."/>
        </authorList>
    </citation>
    <scope>NUCLEOTIDE SEQUENCE [LARGE SCALE GENOMIC DNA]</scope>
    <source>
        <strain evidence="13">17621</strain>
    </source>
</reference>
<keyword evidence="6" id="KW-0862">Zinc</keyword>
<evidence type="ECO:0000313" key="13">
    <source>
        <dbReference type="Proteomes" id="UP000192610"/>
    </source>
</evidence>
<comment type="caution">
    <text evidence="12">The sequence shown here is derived from an EMBL/GenBank/DDBJ whole genome shotgun (WGS) entry which is preliminary data.</text>
</comment>
<proteinExistence type="inferred from homology"/>
<dbReference type="PROSITE" id="PS00143">
    <property type="entry name" value="INSULINASE"/>
    <property type="match status" value="1"/>
</dbReference>
<feature type="domain" description="Peptidase M16 N-terminal" evidence="10">
    <location>
        <begin position="50"/>
        <end position="167"/>
    </location>
</feature>
<keyword evidence="7" id="KW-0482">Metalloprotease</keyword>
<organism evidence="12 13">
    <name type="scientific">Niastella yeongjuensis</name>
    <dbReference type="NCBI Taxonomy" id="354355"/>
    <lineage>
        <taxon>Bacteria</taxon>
        <taxon>Pseudomonadati</taxon>
        <taxon>Bacteroidota</taxon>
        <taxon>Chitinophagia</taxon>
        <taxon>Chitinophagales</taxon>
        <taxon>Chitinophagaceae</taxon>
        <taxon>Niastella</taxon>
    </lineage>
</organism>
<evidence type="ECO:0000256" key="5">
    <source>
        <dbReference type="ARBA" id="ARBA00022801"/>
    </source>
</evidence>
<dbReference type="EMBL" id="LVXG01000034">
    <property type="protein sequence ID" value="OQP44515.1"/>
    <property type="molecule type" value="Genomic_DNA"/>
</dbReference>
<evidence type="ECO:0000256" key="2">
    <source>
        <dbReference type="ARBA" id="ARBA00007261"/>
    </source>
</evidence>
<evidence type="ECO:0000256" key="1">
    <source>
        <dbReference type="ARBA" id="ARBA00001947"/>
    </source>
</evidence>